<protein>
    <recommendedName>
        <fullName evidence="3">DUF2357 domain-containing protein</fullName>
    </recommendedName>
</protein>
<dbReference type="EMBL" id="AP018175">
    <property type="protein sequence ID" value="BAY19853.1"/>
    <property type="molecule type" value="Genomic_DNA"/>
</dbReference>
<dbReference type="Proteomes" id="UP000218287">
    <property type="component" value="Plasmid Plasmid1 dna"/>
</dbReference>
<accession>A0A1Z4GQU1</accession>
<reference evidence="1 2" key="1">
    <citation type="submission" date="2017-06" db="EMBL/GenBank/DDBJ databases">
        <title>Genome sequencing of cyanobaciteial culture collection at National Institute for Environmental Studies (NIES).</title>
        <authorList>
            <person name="Hirose Y."/>
            <person name="Shimura Y."/>
            <person name="Fujisawa T."/>
            <person name="Nakamura Y."/>
            <person name="Kawachi M."/>
        </authorList>
    </citation>
    <scope>NUCLEOTIDE SEQUENCE [LARGE SCALE GENOMIC DNA]</scope>
    <source>
        <strain evidence="1 2">NIES-21</strain>
        <plasmid evidence="2">Plasmid1 dna</plasmid>
    </source>
</reference>
<keyword evidence="1" id="KW-0614">Plasmid</keyword>
<gene>
    <name evidence="1" type="ORF">NIES21_57230</name>
</gene>
<evidence type="ECO:0008006" key="3">
    <source>
        <dbReference type="Google" id="ProtNLM"/>
    </source>
</evidence>
<keyword evidence="2" id="KW-1185">Reference proteome</keyword>
<geneLocation type="plasmid" evidence="2">
    <name>Plasmid1 dna</name>
</geneLocation>
<evidence type="ECO:0000313" key="2">
    <source>
        <dbReference type="Proteomes" id="UP000218287"/>
    </source>
</evidence>
<organism evidence="1 2">
    <name type="scientific">Anabaenopsis circularis NIES-21</name>
    <dbReference type="NCBI Taxonomy" id="1085406"/>
    <lineage>
        <taxon>Bacteria</taxon>
        <taxon>Bacillati</taxon>
        <taxon>Cyanobacteriota</taxon>
        <taxon>Cyanophyceae</taxon>
        <taxon>Nostocales</taxon>
        <taxon>Nodulariaceae</taxon>
        <taxon>Anabaenopsis</taxon>
    </lineage>
</organism>
<dbReference type="AlphaFoldDB" id="A0A1Z4GQU1"/>
<name>A0A1Z4GQU1_9CYAN</name>
<dbReference type="OrthoDB" id="580818at2"/>
<evidence type="ECO:0000313" key="1">
    <source>
        <dbReference type="EMBL" id="BAY19853.1"/>
    </source>
</evidence>
<proteinExistence type="predicted"/>
<sequence>MQFWNRITRQTSTTLPEHLLLGQWQILTEAESTIINTVQILPQSRVYIFPDTTKRWSLRLSNENRQVRTFPAWQIPSDLLIETICFFEQKRQELRAENNSWDNWVSVPPLVPDIRETIRPQPLEELIQKHLGHIEEICHHPRTYLKMESDRLPISRAQRISPHATEFLASHTEDWEKRTIHKIRPKRVLCLIREDMLDIYENRVTVRLIDHLLEYLQKRIWEVQALQKELEQINDFSSKTHNIHWRNRKRICSLWGEHFQDVTALKTTEKTLNILRQLQYKLRGLMDTELYRAIPKQAEVGNTLKRTNILINDQHYRYVDRIWQALNPWKRGKAKNNQQIFDSYEQLFKGFESFCLLLISRALTGSGNENDEGLGFEAETHHIPHPGEVIQFNSCQGKLTLTWQEEGTFLVQSDNLQNLRLIPLLTPLTVISEDKLLSNILKNLKNDCNPQNESIVILYPGIEEERQQLAVDLQRQVYTLGNDCFVGEISLALVPVSPLEVISVERIARTLQWWFYSQQYQAYPYLFTESLPHTLLEQTEWIIPTEKHEHKILRPLRPEEQGNFNERLSKLINQVKAKGPLAKGELNKLQQLEALPNQIQNRFKPLLFCPTCHKLTDNFTPLESQCFHCSCNECKSEWGTRICKNCDARYPYIQVSGRDNTNSSFNRKVGWIDQVFGRNTLAIPCWNTRDNDSFICPSCGVCSHSINSSCETCIRCIVSHVEKSVKSGK</sequence>